<comment type="caution">
    <text evidence="5">The sequence shown here is derived from an EMBL/GenBank/DDBJ whole genome shotgun (WGS) entry which is preliminary data.</text>
</comment>
<evidence type="ECO:0000313" key="5">
    <source>
        <dbReference type="EMBL" id="PIP62182.1"/>
    </source>
</evidence>
<dbReference type="SFLD" id="SFLDG01129">
    <property type="entry name" value="C1.5:_HAD__Beta-PGM__Phosphata"/>
    <property type="match status" value="1"/>
</dbReference>
<name>A0A2H0BWZ3_9BACT</name>
<organism evidence="5 6">
    <name type="scientific">Candidatus Roizmanbacteria bacterium CG22_combo_CG10-13_8_21_14_all_38_20</name>
    <dbReference type="NCBI Taxonomy" id="1974862"/>
    <lineage>
        <taxon>Bacteria</taxon>
        <taxon>Candidatus Roizmaniibacteriota</taxon>
    </lineage>
</organism>
<accession>A0A2H0BWZ3</accession>
<proteinExistence type="predicted"/>
<keyword evidence="4" id="KW-0460">Magnesium</keyword>
<dbReference type="InterPro" id="IPR051400">
    <property type="entry name" value="HAD-like_hydrolase"/>
</dbReference>
<dbReference type="PANTHER" id="PTHR46470">
    <property type="entry name" value="N-ACYLNEURAMINATE-9-PHOSPHATASE"/>
    <property type="match status" value="1"/>
</dbReference>
<dbReference type="PANTHER" id="PTHR46470:SF2">
    <property type="entry name" value="GLYCERALDEHYDE 3-PHOSPHATE PHOSPHATASE"/>
    <property type="match status" value="1"/>
</dbReference>
<protein>
    <recommendedName>
        <fullName evidence="7">HAD family hydrolase</fullName>
    </recommendedName>
</protein>
<reference evidence="5 6" key="1">
    <citation type="submission" date="2017-09" db="EMBL/GenBank/DDBJ databases">
        <title>Depth-based differentiation of microbial function through sediment-hosted aquifers and enrichment of novel symbionts in the deep terrestrial subsurface.</title>
        <authorList>
            <person name="Probst A.J."/>
            <person name="Ladd B."/>
            <person name="Jarett J.K."/>
            <person name="Geller-Mcgrath D.E."/>
            <person name="Sieber C.M."/>
            <person name="Emerson J.B."/>
            <person name="Anantharaman K."/>
            <person name="Thomas B.C."/>
            <person name="Malmstrom R."/>
            <person name="Stieglmeier M."/>
            <person name="Klingl A."/>
            <person name="Woyke T."/>
            <person name="Ryan C.M."/>
            <person name="Banfield J.F."/>
        </authorList>
    </citation>
    <scope>NUCLEOTIDE SEQUENCE [LARGE SCALE GENOMIC DNA]</scope>
    <source>
        <strain evidence="5">CG22_combo_CG10-13_8_21_14_all_38_20</strain>
    </source>
</reference>
<dbReference type="AlphaFoldDB" id="A0A2H0BWZ3"/>
<dbReference type="PRINTS" id="PR00413">
    <property type="entry name" value="HADHALOGNASE"/>
</dbReference>
<dbReference type="Proteomes" id="UP000231246">
    <property type="component" value="Unassembled WGS sequence"/>
</dbReference>
<dbReference type="Pfam" id="PF00702">
    <property type="entry name" value="Hydrolase"/>
    <property type="match status" value="1"/>
</dbReference>
<dbReference type="SFLD" id="SFLDS00003">
    <property type="entry name" value="Haloacid_Dehalogenase"/>
    <property type="match status" value="1"/>
</dbReference>
<evidence type="ECO:0000256" key="1">
    <source>
        <dbReference type="ARBA" id="ARBA00001946"/>
    </source>
</evidence>
<evidence type="ECO:0000256" key="4">
    <source>
        <dbReference type="ARBA" id="ARBA00022842"/>
    </source>
</evidence>
<dbReference type="NCBIfam" id="TIGR01549">
    <property type="entry name" value="HAD-SF-IA-v1"/>
    <property type="match status" value="1"/>
</dbReference>
<dbReference type="SUPFAM" id="SSF56784">
    <property type="entry name" value="HAD-like"/>
    <property type="match status" value="1"/>
</dbReference>
<dbReference type="EMBL" id="PCTA01000003">
    <property type="protein sequence ID" value="PIP62182.1"/>
    <property type="molecule type" value="Genomic_DNA"/>
</dbReference>
<keyword evidence="3" id="KW-0378">Hydrolase</keyword>
<dbReference type="GO" id="GO:0044281">
    <property type="term" value="P:small molecule metabolic process"/>
    <property type="evidence" value="ECO:0007669"/>
    <property type="project" value="UniProtKB-ARBA"/>
</dbReference>
<dbReference type="Gene3D" id="1.10.150.520">
    <property type="match status" value="1"/>
</dbReference>
<evidence type="ECO:0000313" key="6">
    <source>
        <dbReference type="Proteomes" id="UP000231246"/>
    </source>
</evidence>
<dbReference type="InterPro" id="IPR036412">
    <property type="entry name" value="HAD-like_sf"/>
</dbReference>
<evidence type="ECO:0008006" key="7">
    <source>
        <dbReference type="Google" id="ProtNLM"/>
    </source>
</evidence>
<comment type="cofactor">
    <cofactor evidence="1">
        <name>Mg(2+)</name>
        <dbReference type="ChEBI" id="CHEBI:18420"/>
    </cofactor>
</comment>
<dbReference type="GO" id="GO:0016791">
    <property type="term" value="F:phosphatase activity"/>
    <property type="evidence" value="ECO:0007669"/>
    <property type="project" value="TreeGrafter"/>
</dbReference>
<evidence type="ECO:0000256" key="3">
    <source>
        <dbReference type="ARBA" id="ARBA00022801"/>
    </source>
</evidence>
<keyword evidence="2" id="KW-0479">Metal-binding</keyword>
<sequence length="240" mass="26829">MIKAVIFDLDDTLVDTTTVSQRVVEDVYTKNINMFGGKKIDDVCAIASEVFSNLINNTEIPSPSAAILVWFGIFNKLDKKPSIKDIVSLRKQMIDSFSRNVKAVFSVDKVFAYLRKNNIKIGVLTNGTFMEQAEKLIQTNLDIDIDYLVGTDMTVVEKPNAKAFNYILNLINANPQEVVMVGDSLESDIIGAMNVGMTGVLFRSGWRHYSEEEERKADFVISELSELIDLLARSFVRGGL</sequence>
<gene>
    <name evidence="5" type="ORF">COW99_00665</name>
</gene>
<evidence type="ECO:0000256" key="2">
    <source>
        <dbReference type="ARBA" id="ARBA00022723"/>
    </source>
</evidence>
<dbReference type="InterPro" id="IPR006439">
    <property type="entry name" value="HAD-SF_hydro_IA"/>
</dbReference>
<dbReference type="GO" id="GO:0046872">
    <property type="term" value="F:metal ion binding"/>
    <property type="evidence" value="ECO:0007669"/>
    <property type="project" value="UniProtKB-KW"/>
</dbReference>
<dbReference type="Gene3D" id="3.40.50.1000">
    <property type="entry name" value="HAD superfamily/HAD-like"/>
    <property type="match status" value="1"/>
</dbReference>
<dbReference type="InterPro" id="IPR023214">
    <property type="entry name" value="HAD_sf"/>
</dbReference>